<accession>V9H6E5</accession>
<proteinExistence type="predicted"/>
<keyword evidence="2" id="KW-1185">Reference proteome</keyword>
<dbReference type="CDD" id="cd02440">
    <property type="entry name" value="AdoMet_MTases"/>
    <property type="match status" value="1"/>
</dbReference>
<dbReference type="STRING" id="641147.HMPREF9021_00037"/>
<dbReference type="Gene3D" id="3.40.50.150">
    <property type="entry name" value="Vaccinia Virus protein VP39"/>
    <property type="match status" value="1"/>
</dbReference>
<dbReference type="InterPro" id="IPR029063">
    <property type="entry name" value="SAM-dependent_MTases_sf"/>
</dbReference>
<evidence type="ECO:0008006" key="3">
    <source>
        <dbReference type="Google" id="ProtNLM"/>
    </source>
</evidence>
<dbReference type="InterPro" id="IPR010719">
    <property type="entry name" value="MnmM_MeTrfase"/>
</dbReference>
<dbReference type="OrthoDB" id="9792989at2"/>
<dbReference type="AlphaFoldDB" id="V9H6E5"/>
<dbReference type="Proteomes" id="UP000017813">
    <property type="component" value="Unassembled WGS sequence"/>
</dbReference>
<evidence type="ECO:0000313" key="1">
    <source>
        <dbReference type="EMBL" id="EFG31642.1"/>
    </source>
</evidence>
<reference evidence="1 2" key="2">
    <citation type="submission" date="2011-10" db="EMBL/GenBank/DDBJ databases">
        <title>The Genome Sequence of Simonsiella muelleri ATCC 29453.</title>
        <authorList>
            <consortium name="The Broad Institute Genome Sequencing Platform"/>
            <consortium name="The Broad Institute Genome Sequencing Center for Infectious Disease"/>
            <person name="Earl A."/>
            <person name="Ward D."/>
            <person name="Feldgarden M."/>
            <person name="Gevers D."/>
            <person name="Izard J."/>
            <person name="Baranova O.V."/>
            <person name="Blanton J.M."/>
            <person name="Tanner A.C."/>
            <person name="Dewhirst F."/>
            <person name="Young S.K."/>
            <person name="Zeng Q."/>
            <person name="Gargeya S."/>
            <person name="Fitzgerald M."/>
            <person name="Haas B."/>
            <person name="Abouelleil A."/>
            <person name="Alvarado L."/>
            <person name="Arachchi H.M."/>
            <person name="Berlin A."/>
            <person name="Brown A."/>
            <person name="Chapman S.B."/>
            <person name="Chen Z."/>
            <person name="Dunbar C."/>
            <person name="Freedman E."/>
            <person name="Gearin G."/>
            <person name="Goldberg J."/>
            <person name="Griggs A."/>
            <person name="Gujja S."/>
            <person name="Heiman D."/>
            <person name="Howarth C."/>
            <person name="Larson L."/>
            <person name="Lui A."/>
            <person name="MacDonald P.J.P."/>
            <person name="Montmayeur A."/>
            <person name="Murphy C."/>
            <person name="Neiman D."/>
            <person name="Pearson M."/>
            <person name="Priest M."/>
            <person name="Roberts A."/>
            <person name="Saif S."/>
            <person name="Shea T."/>
            <person name="Shenoy N."/>
            <person name="Sisk P."/>
            <person name="Stolte C."/>
            <person name="Sykes S."/>
            <person name="Wortman J."/>
            <person name="Nusbaum C."/>
            <person name="Birren B."/>
        </authorList>
    </citation>
    <scope>NUCLEOTIDE SEQUENCE [LARGE SCALE GENOMIC DNA]</scope>
    <source>
        <strain evidence="1 2">ATCC 29453</strain>
    </source>
</reference>
<dbReference type="PANTHER" id="PTHR35276:SF1">
    <property type="entry name" value="TRNA (MNM(5)S(2)U34)-METHYLTRANSFERASE, CHLOROPLASTIC"/>
    <property type="match status" value="1"/>
</dbReference>
<dbReference type="eggNOG" id="COG2518">
    <property type="taxonomic scope" value="Bacteria"/>
</dbReference>
<sequence>MQLQGILPFAHSLLSGCLKTGDIAVDGTMGNGNDTLFLAQLVGETGKVYAFDIQAAALLATERRLREADVLTRVSLIQVGHENLAQYVPQNVAAAVFNFGYLPRGNHAITTLPETSLQAIQSALNLLKINGLLVLVVYHGHEMGKLESHAINHFVEQLPQNAFRVLRYEFVNQANCPPYILAIEKLTVLS</sequence>
<dbReference type="Pfam" id="PF06962">
    <property type="entry name" value="rRNA_methylase"/>
    <property type="match status" value="1"/>
</dbReference>
<dbReference type="PANTHER" id="PTHR35276">
    <property type="entry name" value="S-ADENOSYL-L-METHIONINE-DEPENDENT METHYLTRANSFERASES SUPERFAMILY PROTEIN"/>
    <property type="match status" value="1"/>
</dbReference>
<name>V9H6E5_9NEIS</name>
<evidence type="ECO:0000313" key="2">
    <source>
        <dbReference type="Proteomes" id="UP000017813"/>
    </source>
</evidence>
<dbReference type="RefSeq" id="WP_002640969.1">
    <property type="nucleotide sequence ID" value="NZ_CP019448.1"/>
</dbReference>
<dbReference type="SUPFAM" id="SSF53335">
    <property type="entry name" value="S-adenosyl-L-methionine-dependent methyltransferases"/>
    <property type="match status" value="1"/>
</dbReference>
<organism evidence="1 2">
    <name type="scientific">Simonsiella muelleri ATCC 29453</name>
    <dbReference type="NCBI Taxonomy" id="641147"/>
    <lineage>
        <taxon>Bacteria</taxon>
        <taxon>Pseudomonadati</taxon>
        <taxon>Pseudomonadota</taxon>
        <taxon>Betaproteobacteria</taxon>
        <taxon>Neisseriales</taxon>
        <taxon>Neisseriaceae</taxon>
        <taxon>Simonsiella</taxon>
    </lineage>
</organism>
<dbReference type="EMBL" id="ADCY02000001">
    <property type="protein sequence ID" value="EFG31642.1"/>
    <property type="molecule type" value="Genomic_DNA"/>
</dbReference>
<dbReference type="HOGENOM" id="CLU_079190_1_0_4"/>
<reference evidence="1 2" key="1">
    <citation type="submission" date="2010-03" db="EMBL/GenBank/DDBJ databases">
        <authorList>
            <consortium name="The Broad Institute Genome Sequencing Platform"/>
            <person name="Ward D."/>
            <person name="Earl A."/>
            <person name="Feldgarden M."/>
            <person name="Gevers D."/>
            <person name="Young S."/>
            <person name="Zeng Q."/>
            <person name="Koehrsen M."/>
            <person name="Alvarado L."/>
            <person name="Berlin A.M."/>
            <person name="Borenstein D."/>
            <person name="Chapman S.B."/>
            <person name="Chen Z."/>
            <person name="Engels R."/>
            <person name="Freedman E."/>
            <person name="Gellesch M."/>
            <person name="Goldberg J."/>
            <person name="Griggs A."/>
            <person name="Gujja S."/>
            <person name="Heilman E.R."/>
            <person name="Heiman D.I."/>
            <person name="Hepburn T.A."/>
            <person name="Howarth C."/>
            <person name="Jen D."/>
            <person name="Larson L."/>
            <person name="Mehta T."/>
            <person name="Park D."/>
            <person name="Pearson M."/>
            <person name="Richards J."/>
            <person name="Roberts A."/>
            <person name="Saif S."/>
            <person name="Shea T.D."/>
            <person name="Shenoy N."/>
            <person name="Sisk P."/>
            <person name="Stolte C."/>
            <person name="Sykes S.N."/>
            <person name="Walk T."/>
            <person name="White J."/>
            <person name="Yandava C."/>
            <person name="Izard J."/>
            <person name="Baranova O.V."/>
            <person name="Blanton J.M."/>
            <person name="Tanner A.C."/>
            <person name="Dewhirst F."/>
            <person name="Haas B."/>
            <person name="Nusbaum C."/>
            <person name="Birren B."/>
        </authorList>
    </citation>
    <scope>NUCLEOTIDE SEQUENCE [LARGE SCALE GENOMIC DNA]</scope>
    <source>
        <strain evidence="1 2">ATCC 29453</strain>
    </source>
</reference>
<gene>
    <name evidence="1" type="ORF">HMPREF9021_00037</name>
</gene>
<dbReference type="KEGG" id="smur:BWP33_02390"/>
<protein>
    <recommendedName>
        <fullName evidence="3">rRNA methylase</fullName>
    </recommendedName>
</protein>
<comment type="caution">
    <text evidence="1">The sequence shown here is derived from an EMBL/GenBank/DDBJ whole genome shotgun (WGS) entry which is preliminary data.</text>
</comment>